<dbReference type="InterPro" id="IPR013094">
    <property type="entry name" value="AB_hydrolase_3"/>
</dbReference>
<dbReference type="SUPFAM" id="SSF53474">
    <property type="entry name" value="alpha/beta-Hydrolases"/>
    <property type="match status" value="1"/>
</dbReference>
<evidence type="ECO:0000256" key="1">
    <source>
        <dbReference type="ARBA" id="ARBA00022801"/>
    </source>
</evidence>
<dbReference type="InterPro" id="IPR050300">
    <property type="entry name" value="GDXG_lipolytic_enzyme"/>
</dbReference>
<dbReference type="Pfam" id="PF00326">
    <property type="entry name" value="Peptidase_S9"/>
    <property type="match status" value="1"/>
</dbReference>
<dbReference type="PANTHER" id="PTHR48081:SF6">
    <property type="entry name" value="PEPTIDASE S9 PROLYL OLIGOPEPTIDASE CATALYTIC DOMAIN-CONTAINING PROTEIN"/>
    <property type="match status" value="1"/>
</dbReference>
<dbReference type="PANTHER" id="PTHR48081">
    <property type="entry name" value="AB HYDROLASE SUPERFAMILY PROTEIN C4A8.06C"/>
    <property type="match status" value="1"/>
</dbReference>
<organism evidence="4 5">
    <name type="scientific">Flavonifractor hominis</name>
    <dbReference type="NCBI Taxonomy" id="3133178"/>
    <lineage>
        <taxon>Bacteria</taxon>
        <taxon>Bacillati</taxon>
        <taxon>Bacillota</taxon>
        <taxon>Clostridia</taxon>
        <taxon>Eubacteriales</taxon>
        <taxon>Oscillospiraceae</taxon>
        <taxon>Flavonifractor</taxon>
    </lineage>
</organism>
<comment type="caution">
    <text evidence="4">The sequence shown here is derived from an EMBL/GenBank/DDBJ whole genome shotgun (WGS) entry which is preliminary data.</text>
</comment>
<keyword evidence="1 4" id="KW-0378">Hydrolase</keyword>
<evidence type="ECO:0000259" key="3">
    <source>
        <dbReference type="Pfam" id="PF07859"/>
    </source>
</evidence>
<accession>A0ABV1EPK3</accession>
<dbReference type="Gene3D" id="3.40.50.1820">
    <property type="entry name" value="alpha/beta hydrolase"/>
    <property type="match status" value="1"/>
</dbReference>
<protein>
    <submittedName>
        <fullName evidence="4">Alpha/beta hydrolase</fullName>
    </submittedName>
</protein>
<dbReference type="InterPro" id="IPR001375">
    <property type="entry name" value="Peptidase_S9_cat"/>
</dbReference>
<keyword evidence="5" id="KW-1185">Reference proteome</keyword>
<evidence type="ECO:0000259" key="2">
    <source>
        <dbReference type="Pfam" id="PF00326"/>
    </source>
</evidence>
<dbReference type="GO" id="GO:0016787">
    <property type="term" value="F:hydrolase activity"/>
    <property type="evidence" value="ECO:0007669"/>
    <property type="project" value="UniProtKB-KW"/>
</dbReference>
<dbReference type="Proteomes" id="UP001440599">
    <property type="component" value="Unassembled WGS sequence"/>
</dbReference>
<reference evidence="4 5" key="1">
    <citation type="submission" date="2024-03" db="EMBL/GenBank/DDBJ databases">
        <title>Human intestinal bacterial collection.</title>
        <authorList>
            <person name="Pauvert C."/>
            <person name="Hitch T.C.A."/>
            <person name="Clavel T."/>
        </authorList>
    </citation>
    <scope>NUCLEOTIDE SEQUENCE [LARGE SCALE GENOMIC DNA]</scope>
    <source>
        <strain evidence="4 5">CLA-AP-H34</strain>
    </source>
</reference>
<dbReference type="Pfam" id="PF07859">
    <property type="entry name" value="Abhydrolase_3"/>
    <property type="match status" value="1"/>
</dbReference>
<evidence type="ECO:0000313" key="4">
    <source>
        <dbReference type="EMBL" id="MEQ2456024.1"/>
    </source>
</evidence>
<feature type="domain" description="Peptidase S9 prolyl oligopeptidase catalytic" evidence="2">
    <location>
        <begin position="181"/>
        <end position="241"/>
    </location>
</feature>
<gene>
    <name evidence="4" type="ORF">WMO45_05765</name>
</gene>
<dbReference type="InterPro" id="IPR029058">
    <property type="entry name" value="AB_hydrolase_fold"/>
</dbReference>
<feature type="domain" description="Alpha/beta hydrolase fold-3" evidence="3">
    <location>
        <begin position="68"/>
        <end position="163"/>
    </location>
</feature>
<dbReference type="EMBL" id="JBBMFT010000002">
    <property type="protein sequence ID" value="MEQ2456024.1"/>
    <property type="molecule type" value="Genomic_DNA"/>
</dbReference>
<evidence type="ECO:0000313" key="5">
    <source>
        <dbReference type="Proteomes" id="UP001440599"/>
    </source>
</evidence>
<sequence length="263" mass="28727">MIHETIPVPVLSTILEDSTGRLTTYCRGRTGLLADDGQRWAVLILPGGSYERIAPAESEPVALAFLAAGIQAFVLEYSVLPRRWPQPFLEGAAALAWLRVHAEEYGFRPDRVAVCGFSAGGHLAGWLAARWDHPMLKQQLGLSPEQVRPDAAVLGYPVVHAARYLAPLGGAEELRLDRQVTGRHSPTFLWATVGDATVPVENTIDYAAALRQQGVSFELHLFSDGPHAMGLADRESARDEAHYNAHAAAWHPLCVDWLKGREG</sequence>
<proteinExistence type="predicted"/>
<name>A0ABV1EPK3_9FIRM</name>
<dbReference type="RefSeq" id="WP_349139606.1">
    <property type="nucleotide sequence ID" value="NZ_JBBMFT010000002.1"/>
</dbReference>